<dbReference type="GeneID" id="28816018"/>
<evidence type="ECO:0000313" key="2">
    <source>
        <dbReference type="EMBL" id="KUJ10516.1"/>
    </source>
</evidence>
<accession>A0A132BDM6</accession>
<dbReference type="InterPro" id="IPR045518">
    <property type="entry name" value="2EXR"/>
</dbReference>
<protein>
    <recommendedName>
        <fullName evidence="1">2EXR domain-containing protein</fullName>
    </recommendedName>
</protein>
<feature type="domain" description="2EXR" evidence="1">
    <location>
        <begin position="14"/>
        <end position="106"/>
    </location>
</feature>
<gene>
    <name evidence="2" type="ORF">LY89DRAFT_263277</name>
</gene>
<dbReference type="RefSeq" id="XP_018064871.1">
    <property type="nucleotide sequence ID" value="XM_018206292.1"/>
</dbReference>
<dbReference type="InParanoid" id="A0A132BDM6"/>
<dbReference type="AlphaFoldDB" id="A0A132BDM6"/>
<dbReference type="EMBL" id="KQ947429">
    <property type="protein sequence ID" value="KUJ10516.1"/>
    <property type="molecule type" value="Genomic_DNA"/>
</dbReference>
<proteinExistence type="predicted"/>
<dbReference type="PANTHER" id="PTHR35910">
    <property type="entry name" value="2EXR DOMAIN-CONTAINING PROTEIN"/>
    <property type="match status" value="1"/>
</dbReference>
<dbReference type="Proteomes" id="UP000070700">
    <property type="component" value="Unassembled WGS sequence"/>
</dbReference>
<name>A0A132BDM6_MOLSC</name>
<dbReference type="OrthoDB" id="3565357at2759"/>
<dbReference type="KEGG" id="psco:LY89DRAFT_263277"/>
<dbReference type="PANTHER" id="PTHR35910:SF6">
    <property type="entry name" value="2EXR DOMAIN-CONTAINING PROTEIN"/>
    <property type="match status" value="1"/>
</dbReference>
<keyword evidence="3" id="KW-1185">Reference proteome</keyword>
<sequence length="131" mass="15263">MQLRNRLVGAGQAFHQFKRLPTEIRCMIWKFSLQPRVVEIATDIQVVEDTPYPGDVYEGTYYYSKARLPAILDVCHESRSATLPLYPLCFRYSGPGIRFNVSFDILYINHDVEDIRNLLDFLKNTSKRKSD</sequence>
<evidence type="ECO:0000313" key="3">
    <source>
        <dbReference type="Proteomes" id="UP000070700"/>
    </source>
</evidence>
<reference evidence="2 3" key="1">
    <citation type="submission" date="2015-10" db="EMBL/GenBank/DDBJ databases">
        <title>Full genome of DAOMC 229536 Phialocephala scopiformis, a fungal endophyte of spruce producing the potent anti-insectan compound rugulosin.</title>
        <authorList>
            <consortium name="DOE Joint Genome Institute"/>
            <person name="Walker A.K."/>
            <person name="Frasz S.L."/>
            <person name="Seifert K.A."/>
            <person name="Miller J.D."/>
            <person name="Mondo S.J."/>
            <person name="Labutti K."/>
            <person name="Lipzen A."/>
            <person name="Dockter R."/>
            <person name="Kennedy M."/>
            <person name="Grigoriev I.V."/>
            <person name="Spatafora J.W."/>
        </authorList>
    </citation>
    <scope>NUCLEOTIDE SEQUENCE [LARGE SCALE GENOMIC DNA]</scope>
    <source>
        <strain evidence="2 3">CBS 120377</strain>
    </source>
</reference>
<dbReference type="Pfam" id="PF20150">
    <property type="entry name" value="2EXR"/>
    <property type="match status" value="1"/>
</dbReference>
<organism evidence="2 3">
    <name type="scientific">Mollisia scopiformis</name>
    <name type="common">Conifer needle endophyte fungus</name>
    <name type="synonym">Phialocephala scopiformis</name>
    <dbReference type="NCBI Taxonomy" id="149040"/>
    <lineage>
        <taxon>Eukaryota</taxon>
        <taxon>Fungi</taxon>
        <taxon>Dikarya</taxon>
        <taxon>Ascomycota</taxon>
        <taxon>Pezizomycotina</taxon>
        <taxon>Leotiomycetes</taxon>
        <taxon>Helotiales</taxon>
        <taxon>Mollisiaceae</taxon>
        <taxon>Mollisia</taxon>
    </lineage>
</organism>
<evidence type="ECO:0000259" key="1">
    <source>
        <dbReference type="Pfam" id="PF20150"/>
    </source>
</evidence>